<evidence type="ECO:0000313" key="3">
    <source>
        <dbReference type="Proteomes" id="UP000295274"/>
    </source>
</evidence>
<dbReference type="Proteomes" id="UP000295274">
    <property type="component" value="Unassembled WGS sequence"/>
</dbReference>
<dbReference type="OrthoDB" id="695378at2"/>
<feature type="transmembrane region" description="Helical" evidence="1">
    <location>
        <begin position="185"/>
        <end position="204"/>
    </location>
</feature>
<dbReference type="PANTHER" id="PTHR37422">
    <property type="entry name" value="TEICHURONIC ACID BIOSYNTHESIS PROTEIN TUAE"/>
    <property type="match status" value="1"/>
</dbReference>
<dbReference type="GO" id="GO:0016874">
    <property type="term" value="F:ligase activity"/>
    <property type="evidence" value="ECO:0007669"/>
    <property type="project" value="UniProtKB-KW"/>
</dbReference>
<feature type="transmembrane region" description="Helical" evidence="1">
    <location>
        <begin position="216"/>
        <end position="236"/>
    </location>
</feature>
<feature type="transmembrane region" description="Helical" evidence="1">
    <location>
        <begin position="310"/>
        <end position="329"/>
    </location>
</feature>
<protein>
    <submittedName>
        <fullName evidence="2">O-antigen ligase</fullName>
    </submittedName>
</protein>
<keyword evidence="1" id="KW-1133">Transmembrane helix</keyword>
<feature type="transmembrane region" description="Helical" evidence="1">
    <location>
        <begin position="120"/>
        <end position="140"/>
    </location>
</feature>
<sequence length="388" mass="44400">MSRITNFEKKSILIKQIIKITLLILVMLNLPGFILKHISPVISSILSYFSFLLMLIYFFIEKNKSTNVWMLILGISYFLIGSLSDQAYLVGDRDYYVAIIKYFIIIIGGYQVVKNTTNKELLIPLLIGAFTVFIQMFFFIDPYKDGGRYSGFYLNPNSLGFICMMGYALSFGVSKKWKLISQISFTFIGFITFSRTFLVVWLLINLLSIKISIKNIRVLAIGLGLFLALLTYNEFLPKKNVRLEAMSNLVTGNGKSNNSNALKKDSRTQTWAVYYPALFSKPFFGNGYLAFDGGAKVSTMGPHNAYIKTWGESGIIPISIMLIFYGVLIKKAWSKFEEYPSLFLMLVSFCLFISTNHSYWTNEYLLFFSMWLQYKIISDTTNLDSKLT</sequence>
<feature type="transmembrane region" description="Helical" evidence="1">
    <location>
        <begin position="152"/>
        <end position="173"/>
    </location>
</feature>
<dbReference type="RefSeq" id="WP_133673662.1">
    <property type="nucleotide sequence ID" value="NZ_SNZW01000016.1"/>
</dbReference>
<feature type="transmembrane region" description="Helical" evidence="1">
    <location>
        <begin position="272"/>
        <end position="290"/>
    </location>
</feature>
<reference evidence="2 3" key="1">
    <citation type="submission" date="2019-03" db="EMBL/GenBank/DDBJ databases">
        <title>Genomic Encyclopedia of Type Strains, Phase III (KMG-III): the genomes of soil and plant-associated and newly described type strains.</title>
        <authorList>
            <person name="Whitman W."/>
        </authorList>
    </citation>
    <scope>NUCLEOTIDE SEQUENCE [LARGE SCALE GENOMIC DNA]</scope>
    <source>
        <strain evidence="2 3">CECT 8455</strain>
    </source>
</reference>
<accession>A0A4R7CZM0</accession>
<dbReference type="PANTHER" id="PTHR37422:SF17">
    <property type="entry name" value="O-ANTIGEN LIGASE"/>
    <property type="match status" value="1"/>
</dbReference>
<dbReference type="EMBL" id="SNZW01000016">
    <property type="protein sequence ID" value="TDS13437.1"/>
    <property type="molecule type" value="Genomic_DNA"/>
</dbReference>
<evidence type="ECO:0000256" key="1">
    <source>
        <dbReference type="SAM" id="Phobius"/>
    </source>
</evidence>
<comment type="caution">
    <text evidence="2">The sequence shown here is derived from an EMBL/GenBank/DDBJ whole genome shotgun (WGS) entry which is preliminary data.</text>
</comment>
<feature type="transmembrane region" description="Helical" evidence="1">
    <location>
        <begin position="41"/>
        <end position="60"/>
    </location>
</feature>
<name>A0A4R7CZM0_9FLAO</name>
<keyword evidence="1" id="KW-0472">Membrane</keyword>
<feature type="transmembrane region" description="Helical" evidence="1">
    <location>
        <begin position="67"/>
        <end position="89"/>
    </location>
</feature>
<gene>
    <name evidence="2" type="ORF">DFQ03_2726</name>
</gene>
<feature type="transmembrane region" description="Helical" evidence="1">
    <location>
        <begin position="12"/>
        <end position="35"/>
    </location>
</feature>
<feature type="transmembrane region" description="Helical" evidence="1">
    <location>
        <begin position="341"/>
        <end position="360"/>
    </location>
</feature>
<dbReference type="GO" id="GO:0016020">
    <property type="term" value="C:membrane"/>
    <property type="evidence" value="ECO:0007669"/>
    <property type="project" value="UniProtKB-SubCell"/>
</dbReference>
<keyword evidence="2" id="KW-0436">Ligase</keyword>
<feature type="transmembrane region" description="Helical" evidence="1">
    <location>
        <begin position="95"/>
        <end position="113"/>
    </location>
</feature>
<dbReference type="AlphaFoldDB" id="A0A4R7CZM0"/>
<keyword evidence="3" id="KW-1185">Reference proteome</keyword>
<keyword evidence="1" id="KW-0812">Transmembrane</keyword>
<proteinExistence type="predicted"/>
<organism evidence="2 3">
    <name type="scientific">Maribacter caenipelagi</name>
    <dbReference type="NCBI Taxonomy" id="1447781"/>
    <lineage>
        <taxon>Bacteria</taxon>
        <taxon>Pseudomonadati</taxon>
        <taxon>Bacteroidota</taxon>
        <taxon>Flavobacteriia</taxon>
        <taxon>Flavobacteriales</taxon>
        <taxon>Flavobacteriaceae</taxon>
        <taxon>Maribacter</taxon>
    </lineage>
</organism>
<evidence type="ECO:0000313" key="2">
    <source>
        <dbReference type="EMBL" id="TDS13437.1"/>
    </source>
</evidence>
<dbReference type="InterPro" id="IPR051533">
    <property type="entry name" value="WaaL-like"/>
</dbReference>